<feature type="compositionally biased region" description="Basic and acidic residues" evidence="8">
    <location>
        <begin position="16"/>
        <end position="25"/>
    </location>
</feature>
<feature type="transmembrane region" description="Helical" evidence="9">
    <location>
        <begin position="54"/>
        <end position="75"/>
    </location>
</feature>
<dbReference type="GO" id="GO:0009103">
    <property type="term" value="P:lipopolysaccharide biosynthetic process"/>
    <property type="evidence" value="ECO:0007669"/>
    <property type="project" value="TreeGrafter"/>
</dbReference>
<feature type="region of interest" description="Disordered" evidence="8">
    <location>
        <begin position="1"/>
        <end position="25"/>
    </location>
</feature>
<evidence type="ECO:0000256" key="6">
    <source>
        <dbReference type="ARBA" id="ARBA00023136"/>
    </source>
</evidence>
<dbReference type="InterPro" id="IPR036514">
    <property type="entry name" value="SGNH_hydro_sf"/>
</dbReference>
<keyword evidence="7 11" id="KW-0012">Acyltransferase</keyword>
<accession>A0A1H1V2D0</accession>
<evidence type="ECO:0000256" key="9">
    <source>
        <dbReference type="SAM" id="Phobius"/>
    </source>
</evidence>
<dbReference type="STRING" id="545619.SAMN04489860_2362"/>
<sequence length="636" mass="66961">MSAPTQARPTSGVRADGPRRDGPARGRIRGLDGLRALAVVAVVGYHVTPAALPGGFLGVDMFFVVSGFLITALLLRDLRRDGRLDLLRFWRRRARRLLPALALVVVVSVLAARVVEPDFLVGIRRQVFGAATFTSNWVEIAAGSSYFDQSAPVLFQTFWSLAIEEQFYLLWPVVLAALVALVPTMRARAAVALAGAALSALLMAVLVVPGGDPTRVYYGTDTHVFGLLLGCAAAFWWVTHPRLLDGAGLPGAVGRHLRTWAPVVAALGLTVLVLTLHSGATFTYRGGIVLGSLCAVVLVAACADATAAGETPFVRLLDARGLRWVGERSYGLYLWHWPVILLVDDLVGAQPGTVVWWRGTVVALGVTVALAAVSYRWVETPVRRDGFRATWLRLRGSLGRRGDTVTPALLARRTTAGVAATLLVASGVVIATAPAVSEAQLAVERGAAAVAAAADVEADPPASAELLVDGVVDGTQVSAFGDSVLSGAAPAVLERFPGIAIDAEPIRKWLDAPALLREAADAGELRDVVVLNFGTNGGFQFDGSTEALDESLATIGPDRAVVLVNSVGVSYWVPEANDALAALAESRPNVVVADWNGAVRAEPGLLHADRTHPNLEGIDVYADVLDDAIRGLASDG</sequence>
<comment type="subcellular location">
    <subcellularLocation>
        <location evidence="1">Cell membrane</location>
        <topology evidence="1">Multi-pass membrane protein</topology>
    </subcellularLocation>
</comment>
<dbReference type="AlphaFoldDB" id="A0A1H1V2D0"/>
<keyword evidence="2" id="KW-1003">Cell membrane</keyword>
<organism evidence="11 12">
    <name type="scientific">Paraoerskovia marina</name>
    <dbReference type="NCBI Taxonomy" id="545619"/>
    <lineage>
        <taxon>Bacteria</taxon>
        <taxon>Bacillati</taxon>
        <taxon>Actinomycetota</taxon>
        <taxon>Actinomycetes</taxon>
        <taxon>Micrococcales</taxon>
        <taxon>Cellulomonadaceae</taxon>
        <taxon>Paraoerskovia</taxon>
    </lineage>
</organism>
<dbReference type="RefSeq" id="WP_083372623.1">
    <property type="nucleotide sequence ID" value="NZ_LT629776.1"/>
</dbReference>
<keyword evidence="12" id="KW-1185">Reference proteome</keyword>
<proteinExistence type="predicted"/>
<feature type="transmembrane region" description="Helical" evidence="9">
    <location>
        <begin position="189"/>
        <end position="210"/>
    </location>
</feature>
<evidence type="ECO:0000256" key="1">
    <source>
        <dbReference type="ARBA" id="ARBA00004651"/>
    </source>
</evidence>
<feature type="transmembrane region" description="Helical" evidence="9">
    <location>
        <begin position="96"/>
        <end position="115"/>
    </location>
</feature>
<dbReference type="Gene3D" id="3.40.50.1110">
    <property type="entry name" value="SGNH hydrolase"/>
    <property type="match status" value="1"/>
</dbReference>
<evidence type="ECO:0000313" key="11">
    <source>
        <dbReference type="EMBL" id="SDS78536.1"/>
    </source>
</evidence>
<evidence type="ECO:0000256" key="7">
    <source>
        <dbReference type="ARBA" id="ARBA00023315"/>
    </source>
</evidence>
<feature type="transmembrane region" description="Helical" evidence="9">
    <location>
        <begin position="288"/>
        <end position="309"/>
    </location>
</feature>
<keyword evidence="3 11" id="KW-0808">Transferase</keyword>
<feature type="transmembrane region" description="Helical" evidence="9">
    <location>
        <begin position="355"/>
        <end position="378"/>
    </location>
</feature>
<keyword evidence="4 9" id="KW-0812">Transmembrane</keyword>
<dbReference type="PANTHER" id="PTHR23028">
    <property type="entry name" value="ACETYLTRANSFERASE"/>
    <property type="match status" value="1"/>
</dbReference>
<keyword evidence="11" id="KW-0378">Hydrolase</keyword>
<dbReference type="Pfam" id="PF01757">
    <property type="entry name" value="Acyl_transf_3"/>
    <property type="match status" value="1"/>
</dbReference>
<dbReference type="EMBL" id="LT629776">
    <property type="protein sequence ID" value="SDS78536.1"/>
    <property type="molecule type" value="Genomic_DNA"/>
</dbReference>
<dbReference type="GO" id="GO:0016747">
    <property type="term" value="F:acyltransferase activity, transferring groups other than amino-acyl groups"/>
    <property type="evidence" value="ECO:0007669"/>
    <property type="project" value="InterPro"/>
</dbReference>
<dbReference type="PANTHER" id="PTHR23028:SF53">
    <property type="entry name" value="ACYL_TRANSF_3 DOMAIN-CONTAINING PROTEIN"/>
    <property type="match status" value="1"/>
</dbReference>
<keyword evidence="5 9" id="KW-1133">Transmembrane helix</keyword>
<dbReference type="eggNOG" id="COG1835">
    <property type="taxonomic scope" value="Bacteria"/>
</dbReference>
<evidence type="ECO:0000256" key="8">
    <source>
        <dbReference type="SAM" id="MobiDB-lite"/>
    </source>
</evidence>
<dbReference type="Proteomes" id="UP000185663">
    <property type="component" value="Chromosome I"/>
</dbReference>
<dbReference type="GO" id="GO:0005886">
    <property type="term" value="C:plasma membrane"/>
    <property type="evidence" value="ECO:0007669"/>
    <property type="project" value="UniProtKB-SubCell"/>
</dbReference>
<gene>
    <name evidence="11" type="ORF">SAMN04489860_2362</name>
</gene>
<dbReference type="SUPFAM" id="SSF52266">
    <property type="entry name" value="SGNH hydrolase"/>
    <property type="match status" value="1"/>
</dbReference>
<feature type="domain" description="Acyltransferase 3" evidence="10">
    <location>
        <begin position="29"/>
        <end position="375"/>
    </location>
</feature>
<name>A0A1H1V2D0_9CELL</name>
<dbReference type="GO" id="GO:0016787">
    <property type="term" value="F:hydrolase activity"/>
    <property type="evidence" value="ECO:0007669"/>
    <property type="project" value="UniProtKB-KW"/>
</dbReference>
<evidence type="ECO:0000256" key="5">
    <source>
        <dbReference type="ARBA" id="ARBA00022989"/>
    </source>
</evidence>
<feature type="transmembrane region" description="Helical" evidence="9">
    <location>
        <begin position="28"/>
        <end position="48"/>
    </location>
</feature>
<evidence type="ECO:0000313" key="12">
    <source>
        <dbReference type="Proteomes" id="UP000185663"/>
    </source>
</evidence>
<dbReference type="InterPro" id="IPR050879">
    <property type="entry name" value="Acyltransferase_3"/>
</dbReference>
<evidence type="ECO:0000256" key="3">
    <source>
        <dbReference type="ARBA" id="ARBA00022679"/>
    </source>
</evidence>
<dbReference type="InterPro" id="IPR002656">
    <property type="entry name" value="Acyl_transf_3_dom"/>
</dbReference>
<protein>
    <submittedName>
        <fullName evidence="11">Peptidoglycan/LPS O-acetylase OafA/YrhL, contains acyltransferase and SGNH-hydrolase domains</fullName>
    </submittedName>
</protein>
<keyword evidence="6 9" id="KW-0472">Membrane</keyword>
<reference evidence="11 12" key="1">
    <citation type="submission" date="2016-10" db="EMBL/GenBank/DDBJ databases">
        <authorList>
            <person name="de Groot N.N."/>
        </authorList>
    </citation>
    <scope>NUCLEOTIDE SEQUENCE [LARGE SCALE GENOMIC DNA]</scope>
    <source>
        <strain evidence="11 12">DSM 22126</strain>
    </source>
</reference>
<feature type="transmembrane region" description="Helical" evidence="9">
    <location>
        <begin position="222"/>
        <end position="239"/>
    </location>
</feature>
<evidence type="ECO:0000256" key="4">
    <source>
        <dbReference type="ARBA" id="ARBA00022692"/>
    </source>
</evidence>
<feature type="transmembrane region" description="Helical" evidence="9">
    <location>
        <begin position="166"/>
        <end position="182"/>
    </location>
</feature>
<dbReference type="OrthoDB" id="3404679at2"/>
<evidence type="ECO:0000259" key="10">
    <source>
        <dbReference type="Pfam" id="PF01757"/>
    </source>
</evidence>
<evidence type="ECO:0000256" key="2">
    <source>
        <dbReference type="ARBA" id="ARBA00022475"/>
    </source>
</evidence>
<feature type="transmembrane region" description="Helical" evidence="9">
    <location>
        <begin position="260"/>
        <end position="282"/>
    </location>
</feature>